<feature type="DNA-binding region" description="H-T-H motif" evidence="4">
    <location>
        <begin position="37"/>
        <end position="56"/>
    </location>
</feature>
<dbReference type="InterPro" id="IPR050109">
    <property type="entry name" value="HTH-type_TetR-like_transc_reg"/>
</dbReference>
<dbReference type="SUPFAM" id="SSF46689">
    <property type="entry name" value="Homeodomain-like"/>
    <property type="match status" value="1"/>
</dbReference>
<evidence type="ECO:0000256" key="3">
    <source>
        <dbReference type="ARBA" id="ARBA00023163"/>
    </source>
</evidence>
<dbReference type="PRINTS" id="PR00455">
    <property type="entry name" value="HTHTETR"/>
</dbReference>
<reference evidence="6" key="2">
    <citation type="submission" date="2021-04" db="EMBL/GenBank/DDBJ databases">
        <authorList>
            <person name="Gilroy R."/>
        </authorList>
    </citation>
    <scope>NUCLEOTIDE SEQUENCE</scope>
    <source>
        <strain evidence="6">ChiGjej1B1-98</strain>
    </source>
</reference>
<feature type="domain" description="HTH tetR-type" evidence="5">
    <location>
        <begin position="15"/>
        <end position="74"/>
    </location>
</feature>
<protein>
    <submittedName>
        <fullName evidence="6">TetR/AcrR family transcriptional regulator</fullName>
    </submittedName>
</protein>
<keyword evidence="1" id="KW-0805">Transcription regulation</keyword>
<dbReference type="GO" id="GO:0000976">
    <property type="term" value="F:transcription cis-regulatory region binding"/>
    <property type="evidence" value="ECO:0007669"/>
    <property type="project" value="TreeGrafter"/>
</dbReference>
<dbReference type="Pfam" id="PF00440">
    <property type="entry name" value="TetR_N"/>
    <property type="match status" value="1"/>
</dbReference>
<evidence type="ECO:0000256" key="2">
    <source>
        <dbReference type="ARBA" id="ARBA00023125"/>
    </source>
</evidence>
<evidence type="ECO:0000313" key="6">
    <source>
        <dbReference type="EMBL" id="HIY67345.1"/>
    </source>
</evidence>
<evidence type="ECO:0000256" key="4">
    <source>
        <dbReference type="PROSITE-ProRule" id="PRU00335"/>
    </source>
</evidence>
<dbReference type="InterPro" id="IPR009057">
    <property type="entry name" value="Homeodomain-like_sf"/>
</dbReference>
<gene>
    <name evidence="6" type="ORF">H9830_13850</name>
</gene>
<keyword evidence="3" id="KW-0804">Transcription</keyword>
<dbReference type="Gene3D" id="1.10.357.10">
    <property type="entry name" value="Tetracycline Repressor, domain 2"/>
    <property type="match status" value="1"/>
</dbReference>
<sequence length="197" mass="21455">MPTFSANRGARLSREDRREQILDCVLHVVLERGMSVTSKELAAAAGVAEGTLFKAFGTKDDLLRALAGKYAAMPDAVGEWLRSIDPESVALPELVRGIIDHAIAQYKLSFQLFYALGPLMEKPDDEALDRFERELEPWVEALRPHASELRIQPDAAAAILRMHAVAASDQGSAWGAGISPEKHTDIFLYGAATSDAP</sequence>
<dbReference type="Proteomes" id="UP000824005">
    <property type="component" value="Unassembled WGS sequence"/>
</dbReference>
<evidence type="ECO:0000259" key="5">
    <source>
        <dbReference type="PROSITE" id="PS50977"/>
    </source>
</evidence>
<dbReference type="EMBL" id="DXDC01000416">
    <property type="protein sequence ID" value="HIY67345.1"/>
    <property type="molecule type" value="Genomic_DNA"/>
</dbReference>
<keyword evidence="2 4" id="KW-0238">DNA-binding</keyword>
<dbReference type="PROSITE" id="PS50977">
    <property type="entry name" value="HTH_TETR_2"/>
    <property type="match status" value="1"/>
</dbReference>
<dbReference type="PANTHER" id="PTHR30055:SF234">
    <property type="entry name" value="HTH-TYPE TRANSCRIPTIONAL REGULATOR BETI"/>
    <property type="match status" value="1"/>
</dbReference>
<name>A0A9D1YXD8_9MICO</name>
<evidence type="ECO:0000256" key="1">
    <source>
        <dbReference type="ARBA" id="ARBA00023015"/>
    </source>
</evidence>
<proteinExistence type="predicted"/>
<dbReference type="GO" id="GO:0003700">
    <property type="term" value="F:DNA-binding transcription factor activity"/>
    <property type="evidence" value="ECO:0007669"/>
    <property type="project" value="TreeGrafter"/>
</dbReference>
<dbReference type="AlphaFoldDB" id="A0A9D1YXD8"/>
<reference evidence="6" key="1">
    <citation type="journal article" date="2021" name="PeerJ">
        <title>Extensive microbial diversity within the chicken gut microbiome revealed by metagenomics and culture.</title>
        <authorList>
            <person name="Gilroy R."/>
            <person name="Ravi A."/>
            <person name="Getino M."/>
            <person name="Pursley I."/>
            <person name="Horton D.L."/>
            <person name="Alikhan N.F."/>
            <person name="Baker D."/>
            <person name="Gharbi K."/>
            <person name="Hall N."/>
            <person name="Watson M."/>
            <person name="Adriaenssens E.M."/>
            <person name="Foster-Nyarko E."/>
            <person name="Jarju S."/>
            <person name="Secka A."/>
            <person name="Antonio M."/>
            <person name="Oren A."/>
            <person name="Chaudhuri R.R."/>
            <person name="La Ragione R."/>
            <person name="Hildebrand F."/>
            <person name="Pallen M.J."/>
        </authorList>
    </citation>
    <scope>NUCLEOTIDE SEQUENCE</scope>
    <source>
        <strain evidence="6">ChiGjej1B1-98</strain>
    </source>
</reference>
<evidence type="ECO:0000313" key="7">
    <source>
        <dbReference type="Proteomes" id="UP000824005"/>
    </source>
</evidence>
<accession>A0A9D1YXD8</accession>
<organism evidence="6 7">
    <name type="scientific">Candidatus Agrococcus pullicola</name>
    <dbReference type="NCBI Taxonomy" id="2838429"/>
    <lineage>
        <taxon>Bacteria</taxon>
        <taxon>Bacillati</taxon>
        <taxon>Actinomycetota</taxon>
        <taxon>Actinomycetes</taxon>
        <taxon>Micrococcales</taxon>
        <taxon>Microbacteriaceae</taxon>
        <taxon>Agrococcus</taxon>
    </lineage>
</organism>
<comment type="caution">
    <text evidence="6">The sequence shown here is derived from an EMBL/GenBank/DDBJ whole genome shotgun (WGS) entry which is preliminary data.</text>
</comment>
<dbReference type="PANTHER" id="PTHR30055">
    <property type="entry name" value="HTH-TYPE TRANSCRIPTIONAL REGULATOR RUTR"/>
    <property type="match status" value="1"/>
</dbReference>
<dbReference type="InterPro" id="IPR001647">
    <property type="entry name" value="HTH_TetR"/>
</dbReference>